<evidence type="ECO:0000256" key="2">
    <source>
        <dbReference type="SAM" id="MobiDB-lite"/>
    </source>
</evidence>
<gene>
    <name evidence="4" type="ORF">H4W79_003139</name>
</gene>
<keyword evidence="3" id="KW-0472">Membrane</keyword>
<feature type="compositionally biased region" description="Pro residues" evidence="2">
    <location>
        <begin position="357"/>
        <end position="367"/>
    </location>
</feature>
<organism evidence="4 5">
    <name type="scientific">Nocardiopsis terrae</name>
    <dbReference type="NCBI Taxonomy" id="372655"/>
    <lineage>
        <taxon>Bacteria</taxon>
        <taxon>Bacillati</taxon>
        <taxon>Actinomycetota</taxon>
        <taxon>Actinomycetes</taxon>
        <taxon>Streptosporangiales</taxon>
        <taxon>Nocardiopsidaceae</taxon>
        <taxon>Nocardiopsis</taxon>
    </lineage>
</organism>
<evidence type="ECO:0000256" key="3">
    <source>
        <dbReference type="SAM" id="Phobius"/>
    </source>
</evidence>
<keyword evidence="5" id="KW-1185">Reference proteome</keyword>
<sequence length="685" mass="74110">MPESTSLEADSGAHHQIHFAWAEPTLLGRVGPGPAATSLPQQDQPVLRSWRDRLVPALTADYRAALPDTEPAAYPETLWARHYPDGQSALVYRWPGDVREAHAWAIVGPTRSLTFSRILALHENPNTRPAARRPPTPGWATMPALPAPEPWERTAAPGALRTRDRRAAETRIDDEPILVGALARALERPDRPIHITLDPDRADLWQAVQMRFLWGLHRTLHEVLTPSAALPAAGWHWSFSTYDPVLGTEDGPHLAFGPAAENPAPGSPFLSPTPLDQLRVADGLVTVLREEGGDALAEHLHSRGVPRAATFADRRELLRDWFDPRPRPTATPHVETPAPVEDLPGLPEDLPGFSEAPPGPSETPPAPLRERAPGQEAGNGPEPEDGAEDAGFEDGAGSALAEAPDPFAEDQPQDTSAQEAWTEPAGGFRGVGARTFLGVARRSPRQACDEEPPEPDVAETGAATAGTPLSPRPGTGHETPQHPETPNTRDTPEPPQTHDPRPPGDPESPALLPQTRTPADAPPLPVLDTPEEEHPDYATETEPGAGEAAEDPDDNWPTQYVDLPLSRLERWHAKRGPAGAHEDVVDARAAVRAERAELQRVRAERDHYHAEVQELRREIARLDQSWIEAESASATPGRGRRWPVILLALVLLAVVFAAGMEVGARTDQGVLELLAGLARPLTSSG</sequence>
<dbReference type="Proteomes" id="UP000598217">
    <property type="component" value="Unassembled WGS sequence"/>
</dbReference>
<evidence type="ECO:0000313" key="4">
    <source>
        <dbReference type="EMBL" id="MBE1458925.1"/>
    </source>
</evidence>
<dbReference type="RefSeq" id="WP_225942471.1">
    <property type="nucleotide sequence ID" value="NZ_BMXJ01000005.1"/>
</dbReference>
<proteinExistence type="predicted"/>
<name>A0ABR9HJ90_9ACTN</name>
<feature type="coiled-coil region" evidence="1">
    <location>
        <begin position="584"/>
        <end position="632"/>
    </location>
</feature>
<evidence type="ECO:0000256" key="1">
    <source>
        <dbReference type="SAM" id="Coils"/>
    </source>
</evidence>
<keyword evidence="3" id="KW-0812">Transmembrane</keyword>
<reference evidence="4 5" key="1">
    <citation type="submission" date="2020-10" db="EMBL/GenBank/DDBJ databases">
        <title>Sequencing the genomes of 1000 actinobacteria strains.</title>
        <authorList>
            <person name="Klenk H.-P."/>
        </authorList>
    </citation>
    <scope>NUCLEOTIDE SEQUENCE [LARGE SCALE GENOMIC DNA]</scope>
    <source>
        <strain evidence="4 5">DSM 45157</strain>
    </source>
</reference>
<feature type="region of interest" description="Disordered" evidence="2">
    <location>
        <begin position="322"/>
        <end position="560"/>
    </location>
</feature>
<feature type="region of interest" description="Disordered" evidence="2">
    <location>
        <begin position="126"/>
        <end position="152"/>
    </location>
</feature>
<protein>
    <submittedName>
        <fullName evidence="4">Uncharacterized protein</fullName>
    </submittedName>
</protein>
<keyword evidence="3" id="KW-1133">Transmembrane helix</keyword>
<keyword evidence="1" id="KW-0175">Coiled coil</keyword>
<feature type="compositionally biased region" description="Basic and acidic residues" evidence="2">
    <location>
        <begin position="490"/>
        <end position="504"/>
    </location>
</feature>
<evidence type="ECO:0000313" key="5">
    <source>
        <dbReference type="Proteomes" id="UP000598217"/>
    </source>
</evidence>
<feature type="compositionally biased region" description="Low complexity" evidence="2">
    <location>
        <begin position="538"/>
        <end position="547"/>
    </location>
</feature>
<feature type="compositionally biased region" description="Acidic residues" evidence="2">
    <location>
        <begin position="382"/>
        <end position="392"/>
    </location>
</feature>
<comment type="caution">
    <text evidence="4">The sequence shown here is derived from an EMBL/GenBank/DDBJ whole genome shotgun (WGS) entry which is preliminary data.</text>
</comment>
<dbReference type="EMBL" id="JADBDY010000001">
    <property type="protein sequence ID" value="MBE1458925.1"/>
    <property type="molecule type" value="Genomic_DNA"/>
</dbReference>
<feature type="transmembrane region" description="Helical" evidence="3">
    <location>
        <begin position="642"/>
        <end position="660"/>
    </location>
</feature>
<accession>A0ABR9HJ90</accession>